<evidence type="ECO:0000313" key="1">
    <source>
        <dbReference type="EMBL" id="KMS52941.1"/>
    </source>
</evidence>
<proteinExistence type="predicted"/>
<dbReference type="Proteomes" id="UP000052268">
    <property type="component" value="Unassembled WGS sequence"/>
</dbReference>
<keyword evidence="2" id="KW-1185">Reference proteome</keyword>
<reference evidence="1 2" key="1">
    <citation type="journal article" date="2015" name="G3 (Bethesda)">
        <title>Insights into Ongoing Evolution of the Hexachlorocyclohexane Catabolic Pathway from Comparative Genomics of Ten Sphingomonadaceae Strains.</title>
        <authorList>
            <person name="Pearce S.L."/>
            <person name="Oakeshott J.G."/>
            <person name="Pandey G."/>
        </authorList>
    </citation>
    <scope>NUCLEOTIDE SEQUENCE [LARGE SCALE GENOMIC DNA]</scope>
    <source>
        <strain evidence="1 2">LL02</strain>
    </source>
</reference>
<organism evidence="1 2">
    <name type="scientific">Novosphingobium barchaimii LL02</name>
    <dbReference type="NCBI Taxonomy" id="1114963"/>
    <lineage>
        <taxon>Bacteria</taxon>
        <taxon>Pseudomonadati</taxon>
        <taxon>Pseudomonadota</taxon>
        <taxon>Alphaproteobacteria</taxon>
        <taxon>Sphingomonadales</taxon>
        <taxon>Sphingomonadaceae</taxon>
        <taxon>Novosphingobium</taxon>
    </lineage>
</organism>
<evidence type="ECO:0000313" key="2">
    <source>
        <dbReference type="Proteomes" id="UP000052268"/>
    </source>
</evidence>
<dbReference type="EMBL" id="JACU01000008">
    <property type="protein sequence ID" value="KMS52941.1"/>
    <property type="molecule type" value="Genomic_DNA"/>
</dbReference>
<name>A0A0J7XLT6_9SPHN</name>
<accession>A0A0J7XLT6</accession>
<dbReference type="AlphaFoldDB" id="A0A0J7XLT6"/>
<comment type="caution">
    <text evidence="1">The sequence shown here is derived from an EMBL/GenBank/DDBJ whole genome shotgun (WGS) entry which is preliminary data.</text>
</comment>
<sequence length="31" mass="3349">MRAPAFFEDQSFKLARTITVPADAFAGGDSM</sequence>
<gene>
    <name evidence="1" type="ORF">V474_24310</name>
</gene>
<protein>
    <submittedName>
        <fullName evidence="1">Uncharacterized protein</fullName>
    </submittedName>
</protein>
<dbReference type="PATRIC" id="fig|1114963.3.peg.3716"/>